<organism evidence="2">
    <name type="scientific">marine sediment metagenome</name>
    <dbReference type="NCBI Taxonomy" id="412755"/>
    <lineage>
        <taxon>unclassified sequences</taxon>
        <taxon>metagenomes</taxon>
        <taxon>ecological metagenomes</taxon>
    </lineage>
</organism>
<protein>
    <submittedName>
        <fullName evidence="2">Uncharacterized protein</fullName>
    </submittedName>
</protein>
<dbReference type="AlphaFoldDB" id="X1H8F5"/>
<gene>
    <name evidence="2" type="ORF">S03H2_11361</name>
</gene>
<comment type="caution">
    <text evidence="2">The sequence shown here is derived from an EMBL/GenBank/DDBJ whole genome shotgun (WGS) entry which is preliminary data.</text>
</comment>
<evidence type="ECO:0000313" key="2">
    <source>
        <dbReference type="EMBL" id="GAH41583.1"/>
    </source>
</evidence>
<proteinExistence type="predicted"/>
<sequence>MYDSPYYLINSNVDSNQIRQAIPRLTVLAEEYYARTKGLGARLKSKMVLRLLDSREMYLESGGSREFSAALREGVLVTYTQGRGRSIPWHTIQSLGFRQYVRAALPFTLPRWVKNGTAIYFGYALWTGDGMACGILNERRLEKVREYLKERDILRFDRMLTISADEWNANNQRNHDQAWTMVQFLISAENGKYRPAFDRFIIDIARKRSPPAAFARRFGGTAREFQKRYERWLTSDQVKPNEELKTRATVVTLTSFLARAHFLRMKFEDVEEFLQAAREGRIRIDWKKQQRLWLPQSLLDKALKDAEKLRSWSLGKKANRPTLVLEQDDGTTFTGTFTLPTKRHPKVKVDIKRPRKPRPAKPPARTAPSAG</sequence>
<dbReference type="EMBL" id="BARU01005805">
    <property type="protein sequence ID" value="GAH41583.1"/>
    <property type="molecule type" value="Genomic_DNA"/>
</dbReference>
<evidence type="ECO:0000256" key="1">
    <source>
        <dbReference type="SAM" id="MobiDB-lite"/>
    </source>
</evidence>
<accession>X1H8F5</accession>
<feature type="region of interest" description="Disordered" evidence="1">
    <location>
        <begin position="335"/>
        <end position="371"/>
    </location>
</feature>
<name>X1H8F5_9ZZZZ</name>
<reference evidence="2" key="1">
    <citation type="journal article" date="2014" name="Front. Microbiol.">
        <title>High frequency of phylogenetically diverse reductive dehalogenase-homologous genes in deep subseafloor sedimentary metagenomes.</title>
        <authorList>
            <person name="Kawai M."/>
            <person name="Futagami T."/>
            <person name="Toyoda A."/>
            <person name="Takaki Y."/>
            <person name="Nishi S."/>
            <person name="Hori S."/>
            <person name="Arai W."/>
            <person name="Tsubouchi T."/>
            <person name="Morono Y."/>
            <person name="Uchiyama I."/>
            <person name="Ito T."/>
            <person name="Fujiyama A."/>
            <person name="Inagaki F."/>
            <person name="Takami H."/>
        </authorList>
    </citation>
    <scope>NUCLEOTIDE SEQUENCE</scope>
    <source>
        <strain evidence="2">Expedition CK06-06</strain>
    </source>
</reference>